<name>A0A5M6CWS1_9BACT</name>
<dbReference type="PANTHER" id="PTHR19328">
    <property type="entry name" value="HEDGEHOG-INTERACTING PROTEIN"/>
    <property type="match status" value="1"/>
</dbReference>
<evidence type="ECO:0000259" key="1">
    <source>
        <dbReference type="Pfam" id="PF07995"/>
    </source>
</evidence>
<evidence type="ECO:0000313" key="2">
    <source>
        <dbReference type="EMBL" id="KAA5539671.1"/>
    </source>
</evidence>
<reference evidence="2 3" key="1">
    <citation type="submission" date="2019-09" db="EMBL/GenBank/DDBJ databases">
        <title>Genome sequence and assembly of Adhaeribacter sp.</title>
        <authorList>
            <person name="Chhetri G."/>
        </authorList>
    </citation>
    <scope>NUCLEOTIDE SEQUENCE [LARGE SCALE GENOMIC DNA]</scope>
    <source>
        <strain evidence="2 3">DK36</strain>
    </source>
</reference>
<keyword evidence="3" id="KW-1185">Reference proteome</keyword>
<dbReference type="InterPro" id="IPR011042">
    <property type="entry name" value="6-blade_b-propeller_TolB-like"/>
</dbReference>
<dbReference type="Proteomes" id="UP000323426">
    <property type="component" value="Unassembled WGS sequence"/>
</dbReference>
<dbReference type="InterPro" id="IPR011041">
    <property type="entry name" value="Quinoprot_gluc/sorb_DH_b-prop"/>
</dbReference>
<gene>
    <name evidence="2" type="ORF">F0145_24090</name>
</gene>
<dbReference type="SUPFAM" id="SSF50952">
    <property type="entry name" value="Soluble quinoprotein glucose dehydrogenase"/>
    <property type="match status" value="1"/>
</dbReference>
<feature type="domain" description="Glucose/Sorbosone dehydrogenase" evidence="1">
    <location>
        <begin position="69"/>
        <end position="401"/>
    </location>
</feature>
<dbReference type="EMBL" id="VWSF01000031">
    <property type="protein sequence ID" value="KAA5539671.1"/>
    <property type="molecule type" value="Genomic_DNA"/>
</dbReference>
<proteinExistence type="predicted"/>
<protein>
    <submittedName>
        <fullName evidence="2">PQQ-dependent sugar dehydrogenase</fullName>
    </submittedName>
</protein>
<comment type="caution">
    <text evidence="2">The sequence shown here is derived from an EMBL/GenBank/DDBJ whole genome shotgun (WGS) entry which is preliminary data.</text>
</comment>
<dbReference type="Gene3D" id="2.120.10.30">
    <property type="entry name" value="TolB, C-terminal domain"/>
    <property type="match status" value="1"/>
</dbReference>
<dbReference type="Pfam" id="PF07995">
    <property type="entry name" value="GSDH"/>
    <property type="match status" value="1"/>
</dbReference>
<organism evidence="2 3">
    <name type="scientific">Adhaeribacter rhizoryzae</name>
    <dbReference type="NCBI Taxonomy" id="2607907"/>
    <lineage>
        <taxon>Bacteria</taxon>
        <taxon>Pseudomonadati</taxon>
        <taxon>Bacteroidota</taxon>
        <taxon>Cytophagia</taxon>
        <taxon>Cytophagales</taxon>
        <taxon>Hymenobacteraceae</taxon>
        <taxon>Adhaeribacter</taxon>
    </lineage>
</organism>
<sequence length="404" mass="44437">MKKIKVYGWINPTILCLILVLNLNSTYGQSVETSPKVAPQQKPASAGQTRVSAVKTSTKFSFKVITEGLSSPWGLDFLPDGRMLVSELAGKIRIVSKDGTVGNALKGAPPVRVFGVSGMMDVKVSPNFETSRYVFWTYPEPTGENQSVNCIARGKLSLDETSLEEVKVIYRASTTGQDGFHLGSRMLFDKSGLLYVTFGDRFQESVRVQAQELNSSLGKIIRINQDGTYAKGNPFISDPKARKEIWSLGHRNPQGLAFNPVTGDLWSSEHGPIAGDELNIIRPGANYGWPIISYGQADGGGSLSGSTQKEGMAQPVYYWDPAVAPAGMTFYTGNLIPEWKNNLFVGALRGSHIIRLVIDHKTSRVIGEERLLADERQRFRHIIQGPDEALYAITHQGRLYRIGN</sequence>
<dbReference type="AlphaFoldDB" id="A0A5M6CWS1"/>
<dbReference type="PANTHER" id="PTHR19328:SF75">
    <property type="entry name" value="ALDOSE SUGAR DEHYDROGENASE YLII"/>
    <property type="match status" value="1"/>
</dbReference>
<dbReference type="InterPro" id="IPR012938">
    <property type="entry name" value="Glc/Sorbosone_DH"/>
</dbReference>
<dbReference type="RefSeq" id="WP_150092873.1">
    <property type="nucleotide sequence ID" value="NZ_VWSF01000031.1"/>
</dbReference>
<accession>A0A5M6CWS1</accession>
<evidence type="ECO:0000313" key="3">
    <source>
        <dbReference type="Proteomes" id="UP000323426"/>
    </source>
</evidence>